<keyword evidence="2" id="KW-1185">Reference proteome</keyword>
<name>A0ABW0QXJ6_9BACL</name>
<sequence length="138" mass="16670">MIIKYTDTKNGFSLQLPGWWRRYIVVKRTSRLGDLQFLFKYKGKVYIDVLTVSVYRMTRKQWRAQYKDSPIIFLAERDGRIFAYSLPEEMPDEFLNKAGDDYDYKKYGRPIRMLRRMVNKDVPKIVKTLKLINRKTTR</sequence>
<gene>
    <name evidence="1" type="ORF">ACFPQ4_09630</name>
</gene>
<evidence type="ECO:0000313" key="2">
    <source>
        <dbReference type="Proteomes" id="UP001596108"/>
    </source>
</evidence>
<organism evidence="1 2">
    <name type="scientific">Cohnella yongneupensis</name>
    <dbReference type="NCBI Taxonomy" id="425006"/>
    <lineage>
        <taxon>Bacteria</taxon>
        <taxon>Bacillati</taxon>
        <taxon>Bacillota</taxon>
        <taxon>Bacilli</taxon>
        <taxon>Bacillales</taxon>
        <taxon>Paenibacillaceae</taxon>
        <taxon>Cohnella</taxon>
    </lineage>
</organism>
<protein>
    <submittedName>
        <fullName evidence="1">Uncharacterized protein</fullName>
    </submittedName>
</protein>
<dbReference type="RefSeq" id="WP_378111605.1">
    <property type="nucleotide sequence ID" value="NZ_JBHSNC010000027.1"/>
</dbReference>
<dbReference type="EMBL" id="JBHSNC010000027">
    <property type="protein sequence ID" value="MFC5529709.1"/>
    <property type="molecule type" value="Genomic_DNA"/>
</dbReference>
<accession>A0ABW0QXJ6</accession>
<proteinExistence type="predicted"/>
<comment type="caution">
    <text evidence="1">The sequence shown here is derived from an EMBL/GenBank/DDBJ whole genome shotgun (WGS) entry which is preliminary data.</text>
</comment>
<reference evidence="2" key="1">
    <citation type="journal article" date="2019" name="Int. J. Syst. Evol. Microbiol.">
        <title>The Global Catalogue of Microorganisms (GCM) 10K type strain sequencing project: providing services to taxonomists for standard genome sequencing and annotation.</title>
        <authorList>
            <consortium name="The Broad Institute Genomics Platform"/>
            <consortium name="The Broad Institute Genome Sequencing Center for Infectious Disease"/>
            <person name="Wu L."/>
            <person name="Ma J."/>
        </authorList>
    </citation>
    <scope>NUCLEOTIDE SEQUENCE [LARGE SCALE GENOMIC DNA]</scope>
    <source>
        <strain evidence="2">CGMCC 1.18578</strain>
    </source>
</reference>
<dbReference type="Proteomes" id="UP001596108">
    <property type="component" value="Unassembled WGS sequence"/>
</dbReference>
<evidence type="ECO:0000313" key="1">
    <source>
        <dbReference type="EMBL" id="MFC5529709.1"/>
    </source>
</evidence>